<dbReference type="InterPro" id="IPR019392">
    <property type="entry name" value="Miga"/>
</dbReference>
<evidence type="ECO:0000313" key="11">
    <source>
        <dbReference type="EMBL" id="KAK2189104.1"/>
    </source>
</evidence>
<sequence length="493" mass="56341">MPALLSNPVRVTVIGVGVGITLIGVLAMYFKRRRRSVKKRDQVVTEPKIEKEQWRQLGKSPPAHRVLSAGDHLSSSSREAVLNHRSTTPSVDDTDVSIATITNHQDTSNMNSEQLCDLGLEVLQLAVSHWETALDRLEDMEYVQDTVAAQQLREQLQDLVAHVQQIQDNYEQRLFHDVNTHVAIDVALQEMDREYELQRRRKKHPISSSYEDSSEDSFMSAQEVIDLSDLDQLQTTYRHLKFYHAGLEALKNNSVSCRKLRTKLCNCQSDAEFLAKLYCLRLAFHHAFSDQNTCSWFVDTGKTLLANLLVKSDRDPRSFLLAYDDMIAWLQENNWAMIEDELFGRGVTNITFYDVVLDFILFDSFDDLEAPPSSIVAVTQNRWLSNGFKETALSTAVWSVLKAKKGLLQYPRGFIAHFYDVSEHISPIMAWGFLGPDGPLKDMCHVFKDMLVDFVRDVFCFEKVHYTTVEDLAEDIVKHAQKLALLSEHHLST</sequence>
<evidence type="ECO:0000256" key="1">
    <source>
        <dbReference type="ARBA" id="ARBA00004294"/>
    </source>
</evidence>
<dbReference type="PANTHER" id="PTHR21508">
    <property type="entry name" value="MITOGUARDIN"/>
    <property type="match status" value="1"/>
</dbReference>
<keyword evidence="6" id="KW-0496">Mitochondrion</keyword>
<feature type="region of interest" description="Disordered" evidence="9">
    <location>
        <begin position="68"/>
        <end position="91"/>
    </location>
</feature>
<comment type="subcellular location">
    <subcellularLocation>
        <location evidence="1">Mitochondrion outer membrane</location>
    </subcellularLocation>
</comment>
<proteinExistence type="inferred from homology"/>
<evidence type="ECO:0008006" key="13">
    <source>
        <dbReference type="Google" id="ProtNLM"/>
    </source>
</evidence>
<keyword evidence="3 10" id="KW-0812">Transmembrane</keyword>
<evidence type="ECO:0000256" key="4">
    <source>
        <dbReference type="ARBA" id="ARBA00022787"/>
    </source>
</evidence>
<evidence type="ECO:0000256" key="8">
    <source>
        <dbReference type="SAM" id="Coils"/>
    </source>
</evidence>
<dbReference type="GO" id="GO:0008053">
    <property type="term" value="P:mitochondrial fusion"/>
    <property type="evidence" value="ECO:0007669"/>
    <property type="project" value="InterPro"/>
</dbReference>
<dbReference type="GO" id="GO:0005741">
    <property type="term" value="C:mitochondrial outer membrane"/>
    <property type="evidence" value="ECO:0007669"/>
    <property type="project" value="UniProtKB-SubCell"/>
</dbReference>
<comment type="caution">
    <text evidence="11">The sequence shown here is derived from an EMBL/GenBank/DDBJ whole genome shotgun (WGS) entry which is preliminary data.</text>
</comment>
<accession>A0AAD9P6J6</accession>
<keyword evidence="8" id="KW-0175">Coiled coil</keyword>
<evidence type="ECO:0000256" key="3">
    <source>
        <dbReference type="ARBA" id="ARBA00022692"/>
    </source>
</evidence>
<feature type="coiled-coil region" evidence="8">
    <location>
        <begin position="120"/>
        <end position="173"/>
    </location>
</feature>
<gene>
    <name evidence="11" type="ORF">NP493_115g08003</name>
</gene>
<dbReference type="PANTHER" id="PTHR21508:SF5">
    <property type="entry name" value="MITOGUARDIN"/>
    <property type="match status" value="1"/>
</dbReference>
<evidence type="ECO:0000256" key="2">
    <source>
        <dbReference type="ARBA" id="ARBA00008969"/>
    </source>
</evidence>
<keyword evidence="7 10" id="KW-0472">Membrane</keyword>
<feature type="compositionally biased region" description="Polar residues" evidence="9">
    <location>
        <begin position="73"/>
        <end position="91"/>
    </location>
</feature>
<dbReference type="AlphaFoldDB" id="A0AAD9P6J6"/>
<dbReference type="Proteomes" id="UP001209878">
    <property type="component" value="Unassembled WGS sequence"/>
</dbReference>
<evidence type="ECO:0000256" key="10">
    <source>
        <dbReference type="SAM" id="Phobius"/>
    </source>
</evidence>
<evidence type="ECO:0000256" key="5">
    <source>
        <dbReference type="ARBA" id="ARBA00022989"/>
    </source>
</evidence>
<evidence type="ECO:0000256" key="6">
    <source>
        <dbReference type="ARBA" id="ARBA00023128"/>
    </source>
</evidence>
<evidence type="ECO:0000313" key="12">
    <source>
        <dbReference type="Proteomes" id="UP001209878"/>
    </source>
</evidence>
<feature type="transmembrane region" description="Helical" evidence="10">
    <location>
        <begin position="12"/>
        <end position="30"/>
    </location>
</feature>
<keyword evidence="4" id="KW-1000">Mitochondrion outer membrane</keyword>
<comment type="similarity">
    <text evidence="2">Belongs to the mitoguardin family.</text>
</comment>
<dbReference type="Pfam" id="PF10265">
    <property type="entry name" value="Miga"/>
    <property type="match status" value="1"/>
</dbReference>
<organism evidence="11 12">
    <name type="scientific">Ridgeia piscesae</name>
    <name type="common">Tubeworm</name>
    <dbReference type="NCBI Taxonomy" id="27915"/>
    <lineage>
        <taxon>Eukaryota</taxon>
        <taxon>Metazoa</taxon>
        <taxon>Spiralia</taxon>
        <taxon>Lophotrochozoa</taxon>
        <taxon>Annelida</taxon>
        <taxon>Polychaeta</taxon>
        <taxon>Sedentaria</taxon>
        <taxon>Canalipalpata</taxon>
        <taxon>Sabellida</taxon>
        <taxon>Siboglinidae</taxon>
        <taxon>Ridgeia</taxon>
    </lineage>
</organism>
<keyword evidence="5 10" id="KW-1133">Transmembrane helix</keyword>
<protein>
    <recommendedName>
        <fullName evidence="13">Mitoguardin</fullName>
    </recommendedName>
</protein>
<keyword evidence="12" id="KW-1185">Reference proteome</keyword>
<reference evidence="11" key="1">
    <citation type="journal article" date="2023" name="Mol. Biol. Evol.">
        <title>Third-Generation Sequencing Reveals the Adaptive Role of the Epigenome in Three Deep-Sea Polychaetes.</title>
        <authorList>
            <person name="Perez M."/>
            <person name="Aroh O."/>
            <person name="Sun Y."/>
            <person name="Lan Y."/>
            <person name="Juniper S.K."/>
            <person name="Young C.R."/>
            <person name="Angers B."/>
            <person name="Qian P.Y."/>
        </authorList>
    </citation>
    <scope>NUCLEOTIDE SEQUENCE</scope>
    <source>
        <strain evidence="11">R07B-5</strain>
    </source>
</reference>
<name>A0AAD9P6J6_RIDPI</name>
<evidence type="ECO:0000256" key="7">
    <source>
        <dbReference type="ARBA" id="ARBA00023136"/>
    </source>
</evidence>
<evidence type="ECO:0000256" key="9">
    <source>
        <dbReference type="SAM" id="MobiDB-lite"/>
    </source>
</evidence>
<dbReference type="EMBL" id="JAODUO010000114">
    <property type="protein sequence ID" value="KAK2189104.1"/>
    <property type="molecule type" value="Genomic_DNA"/>
</dbReference>